<dbReference type="PANTHER" id="PTHR30619:SF1">
    <property type="entry name" value="RECOMBINATION PROTEIN 2"/>
    <property type="match status" value="1"/>
</dbReference>
<sequence length="80" mass="8998">MLKAAHHGSSTSNSREFLEITDPDYAVIMCGQGNSYNHPNKDAVERIRKHTDRIYRTDLDGTIVFTSSEDGLKIKTEKGE</sequence>
<dbReference type="PANTHER" id="PTHR30619">
    <property type="entry name" value="DNA INTERNALIZATION/COMPETENCE PROTEIN COMEC/REC2"/>
    <property type="match status" value="1"/>
</dbReference>
<dbReference type="InterPro" id="IPR036866">
    <property type="entry name" value="RibonucZ/Hydroxyglut_hydro"/>
</dbReference>
<comment type="caution">
    <text evidence="1">The sequence shown here is derived from an EMBL/GenBank/DDBJ whole genome shotgun (WGS) entry which is preliminary data.</text>
</comment>
<dbReference type="SUPFAM" id="SSF56281">
    <property type="entry name" value="Metallo-hydrolase/oxidoreductase"/>
    <property type="match status" value="1"/>
</dbReference>
<dbReference type="AlphaFoldDB" id="K1UHG7"/>
<name>K1UHG7_9ZZZZ</name>
<dbReference type="EMBL" id="AJWY01000139">
    <property type="protein sequence ID" value="EKC81583.1"/>
    <property type="molecule type" value="Genomic_DNA"/>
</dbReference>
<protein>
    <submittedName>
        <fullName evidence="1">Metallo beta-lactamase family protein</fullName>
    </submittedName>
</protein>
<reference evidence="1" key="1">
    <citation type="journal article" date="2013" name="Environ. Microbiol.">
        <title>Microbiota from the distal guts of lean and obese adolescents exhibit partial functional redundancy besides clear differences in community structure.</title>
        <authorList>
            <person name="Ferrer M."/>
            <person name="Ruiz A."/>
            <person name="Lanza F."/>
            <person name="Haange S.B."/>
            <person name="Oberbach A."/>
            <person name="Till H."/>
            <person name="Bargiela R."/>
            <person name="Campoy C."/>
            <person name="Segura M.T."/>
            <person name="Richter M."/>
            <person name="von Bergen M."/>
            <person name="Seifert J."/>
            <person name="Suarez A."/>
        </authorList>
    </citation>
    <scope>NUCLEOTIDE SEQUENCE</scope>
</reference>
<dbReference type="InterPro" id="IPR052159">
    <property type="entry name" value="Competence_DNA_uptake"/>
</dbReference>
<gene>
    <name evidence="1" type="ORF">LEA_00194</name>
</gene>
<accession>K1UHG7</accession>
<evidence type="ECO:0000313" key="1">
    <source>
        <dbReference type="EMBL" id="EKC81583.1"/>
    </source>
</evidence>
<proteinExistence type="predicted"/>
<organism evidence="1">
    <name type="scientific">human gut metagenome</name>
    <dbReference type="NCBI Taxonomy" id="408170"/>
    <lineage>
        <taxon>unclassified sequences</taxon>
        <taxon>metagenomes</taxon>
        <taxon>organismal metagenomes</taxon>
    </lineage>
</organism>
<dbReference type="Gene3D" id="3.60.15.10">
    <property type="entry name" value="Ribonuclease Z/Hydroxyacylglutathione hydrolase-like"/>
    <property type="match status" value="1"/>
</dbReference>